<dbReference type="GO" id="GO:0016020">
    <property type="term" value="C:membrane"/>
    <property type="evidence" value="ECO:0007669"/>
    <property type="project" value="TreeGrafter"/>
</dbReference>
<dbReference type="InterPro" id="IPR001915">
    <property type="entry name" value="Peptidase_M48"/>
</dbReference>
<dbReference type="GO" id="GO:0051603">
    <property type="term" value="P:proteolysis involved in protein catabolic process"/>
    <property type="evidence" value="ECO:0007669"/>
    <property type="project" value="TreeGrafter"/>
</dbReference>
<dbReference type="Pfam" id="PF01435">
    <property type="entry name" value="Peptidase_M48"/>
    <property type="match status" value="1"/>
</dbReference>
<dbReference type="SUPFAM" id="SSF50156">
    <property type="entry name" value="PDZ domain-like"/>
    <property type="match status" value="1"/>
</dbReference>
<feature type="domain" description="Peptidase M48" evidence="7">
    <location>
        <begin position="181"/>
        <end position="326"/>
    </location>
</feature>
<dbReference type="PROSITE" id="PS51257">
    <property type="entry name" value="PROKAR_LIPOPROTEIN"/>
    <property type="match status" value="1"/>
</dbReference>
<dbReference type="CDD" id="cd07342">
    <property type="entry name" value="M48C_Oma1_like"/>
    <property type="match status" value="1"/>
</dbReference>
<evidence type="ECO:0000256" key="4">
    <source>
        <dbReference type="ARBA" id="ARBA00022801"/>
    </source>
</evidence>
<name>A0A381RLW9_9ZZZZ</name>
<keyword evidence="3" id="KW-0479">Metal-binding</keyword>
<organism evidence="9">
    <name type="scientific">marine metagenome</name>
    <dbReference type="NCBI Taxonomy" id="408172"/>
    <lineage>
        <taxon>unclassified sequences</taxon>
        <taxon>metagenomes</taxon>
        <taxon>ecological metagenomes</taxon>
    </lineage>
</organism>
<evidence type="ECO:0008006" key="10">
    <source>
        <dbReference type="Google" id="ProtNLM"/>
    </source>
</evidence>
<evidence type="ECO:0000259" key="7">
    <source>
        <dbReference type="Pfam" id="PF01435"/>
    </source>
</evidence>
<reference evidence="9" key="1">
    <citation type="submission" date="2018-05" db="EMBL/GenBank/DDBJ databases">
        <authorList>
            <person name="Lanie J.A."/>
            <person name="Ng W.-L."/>
            <person name="Kazmierczak K.M."/>
            <person name="Andrzejewski T.M."/>
            <person name="Davidsen T.M."/>
            <person name="Wayne K.J."/>
            <person name="Tettelin H."/>
            <person name="Glass J.I."/>
            <person name="Rusch D."/>
            <person name="Podicherti R."/>
            <person name="Tsui H.-C.T."/>
            <person name="Winkler M.E."/>
        </authorList>
    </citation>
    <scope>NUCLEOTIDE SEQUENCE</scope>
</reference>
<evidence type="ECO:0000256" key="6">
    <source>
        <dbReference type="ARBA" id="ARBA00023049"/>
    </source>
</evidence>
<dbReference type="GO" id="GO:0004222">
    <property type="term" value="F:metalloendopeptidase activity"/>
    <property type="evidence" value="ECO:0007669"/>
    <property type="project" value="InterPro"/>
</dbReference>
<evidence type="ECO:0000256" key="5">
    <source>
        <dbReference type="ARBA" id="ARBA00022833"/>
    </source>
</evidence>
<dbReference type="GO" id="GO:0046872">
    <property type="term" value="F:metal ion binding"/>
    <property type="evidence" value="ECO:0007669"/>
    <property type="project" value="UniProtKB-KW"/>
</dbReference>
<keyword evidence="6" id="KW-0482">Metalloprotease</keyword>
<evidence type="ECO:0000256" key="1">
    <source>
        <dbReference type="ARBA" id="ARBA00001947"/>
    </source>
</evidence>
<dbReference type="Pfam" id="PF13180">
    <property type="entry name" value="PDZ_2"/>
    <property type="match status" value="1"/>
</dbReference>
<dbReference type="PANTHER" id="PTHR22726:SF1">
    <property type="entry name" value="METALLOENDOPEPTIDASE OMA1, MITOCHONDRIAL"/>
    <property type="match status" value="1"/>
</dbReference>
<proteinExistence type="predicted"/>
<keyword evidence="4" id="KW-0378">Hydrolase</keyword>
<dbReference type="InterPro" id="IPR001478">
    <property type="entry name" value="PDZ"/>
</dbReference>
<dbReference type="EMBL" id="UINC01002095">
    <property type="protein sequence ID" value="SUZ92855.1"/>
    <property type="molecule type" value="Genomic_DNA"/>
</dbReference>
<keyword evidence="2" id="KW-0645">Protease</keyword>
<evidence type="ECO:0000259" key="8">
    <source>
        <dbReference type="Pfam" id="PF13180"/>
    </source>
</evidence>
<dbReference type="InterPro" id="IPR051156">
    <property type="entry name" value="Mito/Outer_Membr_Metalloprot"/>
</dbReference>
<dbReference type="PANTHER" id="PTHR22726">
    <property type="entry name" value="METALLOENDOPEPTIDASE OMA1"/>
    <property type="match status" value="1"/>
</dbReference>
<feature type="domain" description="PDZ" evidence="8">
    <location>
        <begin position="104"/>
        <end position="171"/>
    </location>
</feature>
<evidence type="ECO:0000313" key="9">
    <source>
        <dbReference type="EMBL" id="SUZ92855.1"/>
    </source>
</evidence>
<gene>
    <name evidence="9" type="ORF">METZ01_LOCUS45709</name>
</gene>
<sequence>MKKIIFILSTCFFLSSCQAPTTVVSRGVNTDIEKERIIMQGIALETFYKRLEKLNNYAWPILSSSKPFCKSDTKYDIGIIAISLEDLRTELRQAAKEKIGISKELKILFLIKNSPSFNADLRKGDIIREIKSKNFKWTHEDIIKNIRLRNFNADTIKITIERDGQILSYNITPTLICDYGIILSQNNNLNAYADGKNIFVTQGMMRFIEEDKELQFILSHELAHNSEKHISKRVNNSILGTILDVAAASAGVNTRGTFGNIGAQMYSQDFEREADYISMYILTLAKIDSRGVENFWRRLSAENPRSIDSYNSSHPTSPERWANIAATRKEIEYKINNNIELVPERKDKN</sequence>
<protein>
    <recommendedName>
        <fullName evidence="10">Peptidase M48 domain-containing protein</fullName>
    </recommendedName>
</protein>
<comment type="cofactor">
    <cofactor evidence="1">
        <name>Zn(2+)</name>
        <dbReference type="ChEBI" id="CHEBI:29105"/>
    </cofactor>
</comment>
<keyword evidence="5" id="KW-0862">Zinc</keyword>
<dbReference type="AlphaFoldDB" id="A0A381RLW9"/>
<evidence type="ECO:0000256" key="3">
    <source>
        <dbReference type="ARBA" id="ARBA00022723"/>
    </source>
</evidence>
<dbReference type="Gene3D" id="3.30.2010.10">
    <property type="entry name" value="Metalloproteases ('zincins'), catalytic domain"/>
    <property type="match status" value="1"/>
</dbReference>
<evidence type="ECO:0000256" key="2">
    <source>
        <dbReference type="ARBA" id="ARBA00022670"/>
    </source>
</evidence>
<dbReference type="Gene3D" id="2.30.42.10">
    <property type="match status" value="1"/>
</dbReference>
<accession>A0A381RLW9</accession>
<dbReference type="InterPro" id="IPR036034">
    <property type="entry name" value="PDZ_sf"/>
</dbReference>